<keyword evidence="2" id="KW-0413">Isomerase</keyword>
<dbReference type="GO" id="GO:0046417">
    <property type="term" value="P:chorismate metabolic process"/>
    <property type="evidence" value="ECO:0007669"/>
    <property type="project" value="InterPro"/>
</dbReference>
<dbReference type="SUPFAM" id="SSF48600">
    <property type="entry name" value="Chorismate mutase II"/>
    <property type="match status" value="1"/>
</dbReference>
<sequence length="293" mass="31974">MNSEVLSELFHEIDCIDDTIHDLLMYRTELVETISITNNRKATLSPACEAQVLRRLTSRHDGQFPKMVIVRLWREIFGALVGLQGPFALAVYMPGRGGAGYLALARDQYGAYTPTASYSSVGQVIRAVTDGSATIGILPMPQEDETSPWWHALASDNTENPKIVARLPFVGPGPGRGDGIEAVAVACMTPEPSGHDNTFLLLETSSCMSRATVRRLIEEVGLKNTVYKGFHAIEGYVYFHLLETPGFITRFDERLQNLCQLENNPVTRSVVLGGYAVPLSATELAGVCNSTPG</sequence>
<dbReference type="Pfam" id="PF01817">
    <property type="entry name" value="CM_2"/>
    <property type="match status" value="1"/>
</dbReference>
<organism evidence="2">
    <name type="scientific">invertebrate metagenome</name>
    <dbReference type="NCBI Taxonomy" id="1711999"/>
    <lineage>
        <taxon>unclassified sequences</taxon>
        <taxon>metagenomes</taxon>
        <taxon>organismal metagenomes</taxon>
    </lineage>
</organism>
<proteinExistence type="predicted"/>
<dbReference type="InterPro" id="IPR002701">
    <property type="entry name" value="CM_II_prokaryot"/>
</dbReference>
<protein>
    <submittedName>
        <fullName evidence="2">Chorismate mutase I # AroHI, C- terminus extension</fullName>
        <ecNumber evidence="2">5.4.99.5</ecNumber>
    </submittedName>
</protein>
<dbReference type="AlphaFoldDB" id="A0A484H9F3"/>
<feature type="domain" description="Chorismate mutase" evidence="1">
    <location>
        <begin position="11"/>
        <end position="87"/>
    </location>
</feature>
<dbReference type="InterPro" id="IPR036979">
    <property type="entry name" value="CM_dom_sf"/>
</dbReference>
<gene>
    <name evidence="2" type="ORF">RIEGSTA812A_PEG_946</name>
</gene>
<evidence type="ECO:0000259" key="1">
    <source>
        <dbReference type="SMART" id="SM00830"/>
    </source>
</evidence>
<name>A0A484H9F3_9ZZZZ</name>
<dbReference type="InterPro" id="IPR036263">
    <property type="entry name" value="Chorismate_II_sf"/>
</dbReference>
<evidence type="ECO:0000313" key="2">
    <source>
        <dbReference type="EMBL" id="VBB69473.1"/>
    </source>
</evidence>
<dbReference type="EC" id="5.4.99.5" evidence="2"/>
<dbReference type="Gene3D" id="1.20.59.10">
    <property type="entry name" value="Chorismate mutase"/>
    <property type="match status" value="1"/>
</dbReference>
<reference evidence="2" key="1">
    <citation type="submission" date="2018-10" db="EMBL/GenBank/DDBJ databases">
        <authorList>
            <person name="Gruber-Vodicka H."/>
            <person name="Jaeckle O."/>
        </authorList>
    </citation>
    <scope>NUCLEOTIDE SEQUENCE</scope>
</reference>
<dbReference type="EMBL" id="LR026963">
    <property type="protein sequence ID" value="VBB69473.1"/>
    <property type="molecule type" value="Genomic_DNA"/>
</dbReference>
<dbReference type="SMART" id="SM00830">
    <property type="entry name" value="CM_2"/>
    <property type="match status" value="1"/>
</dbReference>
<accession>A0A484H9F3</accession>
<dbReference type="GO" id="GO:0004106">
    <property type="term" value="F:chorismate mutase activity"/>
    <property type="evidence" value="ECO:0007669"/>
    <property type="project" value="UniProtKB-EC"/>
</dbReference>